<dbReference type="Proteomes" id="UP001205906">
    <property type="component" value="Unassembled WGS sequence"/>
</dbReference>
<organism evidence="1 2">
    <name type="scientific">Mesorhizobium liriopis</name>
    <dbReference type="NCBI Taxonomy" id="2953882"/>
    <lineage>
        <taxon>Bacteria</taxon>
        <taxon>Pseudomonadati</taxon>
        <taxon>Pseudomonadota</taxon>
        <taxon>Alphaproteobacteria</taxon>
        <taxon>Hyphomicrobiales</taxon>
        <taxon>Phyllobacteriaceae</taxon>
        <taxon>Mesorhizobium</taxon>
    </lineage>
</organism>
<evidence type="ECO:0000313" key="1">
    <source>
        <dbReference type="EMBL" id="MCO6049054.1"/>
    </source>
</evidence>
<accession>A0ABT1C2K7</accession>
<protein>
    <submittedName>
        <fullName evidence="1">Uncharacterized protein</fullName>
    </submittedName>
</protein>
<dbReference type="RefSeq" id="WP_252816414.1">
    <property type="nucleotide sequence ID" value="NZ_JAMXQS010000002.1"/>
</dbReference>
<dbReference type="EMBL" id="JAMXQS010000002">
    <property type="protein sequence ID" value="MCO6049054.1"/>
    <property type="molecule type" value="Genomic_DNA"/>
</dbReference>
<gene>
    <name evidence="1" type="ORF">NGM99_04520</name>
</gene>
<reference evidence="1 2" key="1">
    <citation type="submission" date="2022-06" db="EMBL/GenBank/DDBJ databases">
        <title>Mesorhizobium sp. strain RP14 Genome sequencing and assembly.</title>
        <authorList>
            <person name="Kim I."/>
        </authorList>
    </citation>
    <scope>NUCLEOTIDE SEQUENCE [LARGE SCALE GENOMIC DNA]</scope>
    <source>
        <strain evidence="2">RP14(2022)</strain>
    </source>
</reference>
<proteinExistence type="predicted"/>
<sequence>MQRRGLLLGGLAATTFAATSRASASIVGVPPTDAHLTILKGIRQTLA</sequence>
<keyword evidence="2" id="KW-1185">Reference proteome</keyword>
<name>A0ABT1C2K7_9HYPH</name>
<comment type="caution">
    <text evidence="1">The sequence shown here is derived from an EMBL/GenBank/DDBJ whole genome shotgun (WGS) entry which is preliminary data.</text>
</comment>
<evidence type="ECO:0000313" key="2">
    <source>
        <dbReference type="Proteomes" id="UP001205906"/>
    </source>
</evidence>